<evidence type="ECO:0000256" key="1">
    <source>
        <dbReference type="SAM" id="SignalP"/>
    </source>
</evidence>
<dbReference type="STRING" id="1641875.XM53_06915"/>
<keyword evidence="1" id="KW-0732">Signal</keyword>
<evidence type="ECO:0000313" key="2">
    <source>
        <dbReference type="EMBL" id="KRS13314.1"/>
    </source>
</evidence>
<dbReference type="AlphaFoldDB" id="A0A0T5NWL5"/>
<feature type="chain" id="PRO_5006664000" evidence="1">
    <location>
        <begin position="20"/>
        <end position="156"/>
    </location>
</feature>
<gene>
    <name evidence="2" type="ORF">XM53_06915</name>
</gene>
<dbReference type="RefSeq" id="WP_057791678.1">
    <property type="nucleotide sequence ID" value="NZ_LAXJ01000006.1"/>
</dbReference>
<organism evidence="2 3">
    <name type="scientific">Roseovarius atlanticus</name>
    <dbReference type="NCBI Taxonomy" id="1641875"/>
    <lineage>
        <taxon>Bacteria</taxon>
        <taxon>Pseudomonadati</taxon>
        <taxon>Pseudomonadota</taxon>
        <taxon>Alphaproteobacteria</taxon>
        <taxon>Rhodobacterales</taxon>
        <taxon>Roseobacteraceae</taxon>
        <taxon>Roseovarius</taxon>
    </lineage>
</organism>
<dbReference type="Proteomes" id="UP000051295">
    <property type="component" value="Unassembled WGS sequence"/>
</dbReference>
<accession>A0A0T5NWL5</accession>
<dbReference type="PATRIC" id="fig|1641875.4.peg.3766"/>
<proteinExistence type="predicted"/>
<protein>
    <submittedName>
        <fullName evidence="2">Uncharacterized protein</fullName>
    </submittedName>
</protein>
<reference evidence="2 3" key="1">
    <citation type="submission" date="2015-04" db="EMBL/GenBank/DDBJ databases">
        <title>The draft genome sequence of Roseovarius sp.R12b.</title>
        <authorList>
            <person name="Li G."/>
            <person name="Lai Q."/>
            <person name="Shao Z."/>
            <person name="Yan P."/>
        </authorList>
    </citation>
    <scope>NUCLEOTIDE SEQUENCE [LARGE SCALE GENOMIC DNA]</scope>
    <source>
        <strain evidence="2 3">R12B</strain>
    </source>
</reference>
<feature type="signal peptide" evidence="1">
    <location>
        <begin position="1"/>
        <end position="19"/>
    </location>
</feature>
<keyword evidence="3" id="KW-1185">Reference proteome</keyword>
<sequence length="156" mass="17000">MKRVVIASIAFVIPCMVPAAPDAEALFREVDCVVLALPDRERAARHRENASRLAADVVAGLGGCPRSSDPEFLNSENAFRMAHPGASAEFCVGWLVARRSQAMTVDAEFPERLVAKFEDEMGVDLETPRGDLATQTQELYAMRGCVSEEGENESTQ</sequence>
<name>A0A0T5NWL5_9RHOB</name>
<evidence type="ECO:0000313" key="3">
    <source>
        <dbReference type="Proteomes" id="UP000051295"/>
    </source>
</evidence>
<comment type="caution">
    <text evidence="2">The sequence shown here is derived from an EMBL/GenBank/DDBJ whole genome shotgun (WGS) entry which is preliminary data.</text>
</comment>
<dbReference type="EMBL" id="LAXJ01000006">
    <property type="protein sequence ID" value="KRS13314.1"/>
    <property type="molecule type" value="Genomic_DNA"/>
</dbReference>